<dbReference type="InterPro" id="IPR018330">
    <property type="entry name" value="RecT_fam"/>
</dbReference>
<dbReference type="Pfam" id="PF03837">
    <property type="entry name" value="RecT"/>
    <property type="match status" value="1"/>
</dbReference>
<comment type="caution">
    <text evidence="1">The sequence shown here is derived from an EMBL/GenBank/DDBJ whole genome shotgun (WGS) entry which is preliminary data.</text>
</comment>
<gene>
    <name evidence="1" type="ORF">S01H4_14243</name>
</gene>
<dbReference type="EMBL" id="BART01006251">
    <property type="protein sequence ID" value="GAG60138.1"/>
    <property type="molecule type" value="Genomic_DNA"/>
</dbReference>
<dbReference type="GO" id="GO:0006259">
    <property type="term" value="P:DNA metabolic process"/>
    <property type="evidence" value="ECO:0007669"/>
    <property type="project" value="InterPro"/>
</dbReference>
<protein>
    <submittedName>
        <fullName evidence="1">Uncharacterized protein</fullName>
    </submittedName>
</protein>
<reference evidence="1" key="1">
    <citation type="journal article" date="2014" name="Front. Microbiol.">
        <title>High frequency of phylogenetically diverse reductive dehalogenase-homologous genes in deep subseafloor sedimentary metagenomes.</title>
        <authorList>
            <person name="Kawai M."/>
            <person name="Futagami T."/>
            <person name="Toyoda A."/>
            <person name="Takaki Y."/>
            <person name="Nishi S."/>
            <person name="Hori S."/>
            <person name="Arai W."/>
            <person name="Tsubouchi T."/>
            <person name="Morono Y."/>
            <person name="Uchiyama I."/>
            <person name="Ito T."/>
            <person name="Fujiyama A."/>
            <person name="Inagaki F."/>
            <person name="Takami H."/>
        </authorList>
    </citation>
    <scope>NUCLEOTIDE SEQUENCE</scope>
    <source>
        <strain evidence="1">Expedition CK06-06</strain>
    </source>
</reference>
<evidence type="ECO:0000313" key="1">
    <source>
        <dbReference type="EMBL" id="GAG60138.1"/>
    </source>
</evidence>
<organism evidence="1">
    <name type="scientific">marine sediment metagenome</name>
    <dbReference type="NCBI Taxonomy" id="412755"/>
    <lineage>
        <taxon>unclassified sequences</taxon>
        <taxon>metagenomes</taxon>
        <taxon>ecological metagenomes</taxon>
    </lineage>
</organism>
<name>X0ZIF0_9ZZZZ</name>
<dbReference type="NCBIfam" id="TIGR00616">
    <property type="entry name" value="rect"/>
    <property type="match status" value="1"/>
</dbReference>
<dbReference type="GO" id="GO:0003677">
    <property type="term" value="F:DNA binding"/>
    <property type="evidence" value="ECO:0007669"/>
    <property type="project" value="InterPro"/>
</dbReference>
<feature type="non-terminal residue" evidence="1">
    <location>
        <position position="203"/>
    </location>
</feature>
<dbReference type="InterPro" id="IPR004590">
    <property type="entry name" value="ssDNA_annealing_RecT"/>
</dbReference>
<proteinExistence type="predicted"/>
<accession>X0ZIF0</accession>
<sequence length="203" mass="22849">MSNIIKEAKEEFSLIKPDFIQLTDEKTFMRECSFAVQLINNSPQLQKCDPISIKGAVLNVAQTGLTLNPTNPFGYLIPSWNNKTKKYECQFRASYQGLVKLITDTGSVNSIFSEVIYKGDDVEFDIASEEKIKKHVPYWLNGEEKGPIVAVYSVATLPDGTKHCESSGIQDIYDTVRAKSEAWKAFEAGKMKSCVWTKDEVEM</sequence>
<dbReference type="AlphaFoldDB" id="X0ZIF0"/>